<dbReference type="STRING" id="1314781.A0A165DX42"/>
<protein>
    <recommendedName>
        <fullName evidence="5">Late embryogenesis abundant protein LEA-2 subgroup domain-containing protein</fullName>
    </recommendedName>
</protein>
<reference evidence="3 4" key="1">
    <citation type="journal article" date="2016" name="Mol. Biol. Evol.">
        <title>Comparative Genomics of Early-Diverging Mushroom-Forming Fungi Provides Insights into the Origins of Lignocellulose Decay Capabilities.</title>
        <authorList>
            <person name="Nagy L.G."/>
            <person name="Riley R."/>
            <person name="Tritt A."/>
            <person name="Adam C."/>
            <person name="Daum C."/>
            <person name="Floudas D."/>
            <person name="Sun H."/>
            <person name="Yadav J.S."/>
            <person name="Pangilinan J."/>
            <person name="Larsson K.H."/>
            <person name="Matsuura K."/>
            <person name="Barry K."/>
            <person name="Labutti K."/>
            <person name="Kuo R."/>
            <person name="Ohm R.A."/>
            <person name="Bhattacharya S.S."/>
            <person name="Shirouzu T."/>
            <person name="Yoshinaga Y."/>
            <person name="Martin F.M."/>
            <person name="Grigoriev I.V."/>
            <person name="Hibbett D.S."/>
        </authorList>
    </citation>
    <scope>NUCLEOTIDE SEQUENCE [LARGE SCALE GENOMIC DNA]</scope>
    <source>
        <strain evidence="3 4">HHB12029</strain>
    </source>
</reference>
<evidence type="ECO:0000256" key="1">
    <source>
        <dbReference type="SAM" id="MobiDB-lite"/>
    </source>
</evidence>
<dbReference type="InParanoid" id="A0A165DX42"/>
<organism evidence="3 4">
    <name type="scientific">Exidia glandulosa HHB12029</name>
    <dbReference type="NCBI Taxonomy" id="1314781"/>
    <lineage>
        <taxon>Eukaryota</taxon>
        <taxon>Fungi</taxon>
        <taxon>Dikarya</taxon>
        <taxon>Basidiomycota</taxon>
        <taxon>Agaricomycotina</taxon>
        <taxon>Agaricomycetes</taxon>
        <taxon>Auriculariales</taxon>
        <taxon>Exidiaceae</taxon>
        <taxon>Exidia</taxon>
    </lineage>
</organism>
<proteinExistence type="predicted"/>
<dbReference type="Proteomes" id="UP000077266">
    <property type="component" value="Unassembled WGS sequence"/>
</dbReference>
<evidence type="ECO:0000313" key="4">
    <source>
        <dbReference type="Proteomes" id="UP000077266"/>
    </source>
</evidence>
<feature type="compositionally biased region" description="Polar residues" evidence="1">
    <location>
        <begin position="1"/>
        <end position="15"/>
    </location>
</feature>
<feature type="compositionally biased region" description="Polar residues" evidence="1">
    <location>
        <begin position="25"/>
        <end position="37"/>
    </location>
</feature>
<keyword evidence="2" id="KW-0812">Transmembrane</keyword>
<feature type="compositionally biased region" description="Polar residues" evidence="1">
    <location>
        <begin position="98"/>
        <end position="109"/>
    </location>
</feature>
<gene>
    <name evidence="3" type="ORF">EXIGLDRAFT_725972</name>
</gene>
<name>A0A165DX42_EXIGL</name>
<dbReference type="EMBL" id="KV426183">
    <property type="protein sequence ID" value="KZV85568.1"/>
    <property type="molecule type" value="Genomic_DNA"/>
</dbReference>
<feature type="compositionally biased region" description="Polar residues" evidence="1">
    <location>
        <begin position="53"/>
        <end position="62"/>
    </location>
</feature>
<accession>A0A165DX42</accession>
<keyword evidence="2" id="KW-1133">Transmembrane helix</keyword>
<feature type="transmembrane region" description="Helical" evidence="2">
    <location>
        <begin position="141"/>
        <end position="164"/>
    </location>
</feature>
<feature type="region of interest" description="Disordered" evidence="1">
    <location>
        <begin position="1"/>
        <end position="64"/>
    </location>
</feature>
<evidence type="ECO:0008006" key="5">
    <source>
        <dbReference type="Google" id="ProtNLM"/>
    </source>
</evidence>
<dbReference type="OrthoDB" id="20273at2759"/>
<feature type="region of interest" description="Disordered" evidence="1">
    <location>
        <begin position="84"/>
        <end position="113"/>
    </location>
</feature>
<sequence>MSYNYGDYKQQNNYAQPYPGPPSRQPTARSGATSFDANPSGAGTRMNSFDPYSATSSRQQLNDPAGMRYRDDVSARPAVETAVEGAGAGAGVRRSASHWSPTTPMSRNPINEKSDFRSWRKDNYDNSLWTKGGGLYCVGRFCCCTILIAVFLILSIVLTIAVYVRPPDVTFDGIALDTDKGAIDASTPGAFTINLKVSLTVRNPNFFSAGFESITAQAFYPVTGQADTPVGGGNKTNVNFGSDTTSSIDFPLGITYSSDIDPNQAVILDIVDKCGILTGASPKDLPIKYTLTLKIKILAATISPAFSGNANFPCPASELKLLASAFLPAGTTS</sequence>
<keyword evidence="4" id="KW-1185">Reference proteome</keyword>
<evidence type="ECO:0000313" key="3">
    <source>
        <dbReference type="EMBL" id="KZV85568.1"/>
    </source>
</evidence>
<dbReference type="AlphaFoldDB" id="A0A165DX42"/>
<keyword evidence="2" id="KW-0472">Membrane</keyword>
<evidence type="ECO:0000256" key="2">
    <source>
        <dbReference type="SAM" id="Phobius"/>
    </source>
</evidence>